<evidence type="ECO:0000256" key="7">
    <source>
        <dbReference type="ARBA" id="ARBA00022989"/>
    </source>
</evidence>
<feature type="transmembrane region" description="Helical" evidence="9">
    <location>
        <begin position="72"/>
        <end position="101"/>
    </location>
</feature>
<reference evidence="11 12" key="2">
    <citation type="journal article" date="2015" name="PLoS ONE">
        <title>Whole-Genome Optical Mapping and Finished Genome Sequence of Sphingobacterium deserti sp. nov., a New Species Isolated from the Western Desert of China.</title>
        <authorList>
            <person name="Teng C."/>
            <person name="Zhou Z."/>
            <person name="Molnar I."/>
            <person name="Li X."/>
            <person name="Tang R."/>
            <person name="Chen M."/>
            <person name="Wang L."/>
            <person name="Su S."/>
            <person name="Zhang W."/>
            <person name="Lin M."/>
        </authorList>
    </citation>
    <scope>NUCLEOTIDE SEQUENCE [LARGE SCALE GENOMIC DNA]</scope>
    <source>
        <strain evidence="12">ACCC05744</strain>
    </source>
</reference>
<reference evidence="12" key="1">
    <citation type="submission" date="2014-04" db="EMBL/GenBank/DDBJ databases">
        <title>Whole-Genome optical mapping and complete genome sequence of Sphingobacterium deserti sp. nov., a new spaces isolated from desert in the west of China.</title>
        <authorList>
            <person name="Teng C."/>
            <person name="Zhou Z."/>
            <person name="Li X."/>
            <person name="Chen M."/>
            <person name="Lin M."/>
            <person name="Wang L."/>
            <person name="Su S."/>
            <person name="Zhang C."/>
            <person name="Zhang W."/>
        </authorList>
    </citation>
    <scope>NUCLEOTIDE SEQUENCE [LARGE SCALE GENOMIC DNA]</scope>
    <source>
        <strain evidence="12">ACCC05744</strain>
    </source>
</reference>
<dbReference type="Gene3D" id="1.10.3720.10">
    <property type="entry name" value="MetI-like"/>
    <property type="match status" value="1"/>
</dbReference>
<comment type="caution">
    <text evidence="11">The sequence shown here is derived from an EMBL/GenBank/DDBJ whole genome shotgun (WGS) entry which is preliminary data.</text>
</comment>
<dbReference type="GO" id="GO:0005315">
    <property type="term" value="F:phosphate transmembrane transporter activity"/>
    <property type="evidence" value="ECO:0007669"/>
    <property type="project" value="InterPro"/>
</dbReference>
<evidence type="ECO:0000256" key="2">
    <source>
        <dbReference type="ARBA" id="ARBA00007069"/>
    </source>
</evidence>
<dbReference type="GO" id="GO:0035435">
    <property type="term" value="P:phosphate ion transmembrane transport"/>
    <property type="evidence" value="ECO:0007669"/>
    <property type="project" value="InterPro"/>
</dbReference>
<keyword evidence="8 9" id="KW-0472">Membrane</keyword>
<keyword evidence="6 9" id="KW-0812">Transmembrane</keyword>
<dbReference type="Pfam" id="PF00528">
    <property type="entry name" value="BPD_transp_1"/>
    <property type="match status" value="1"/>
</dbReference>
<dbReference type="AlphaFoldDB" id="A0A0B8SZI0"/>
<keyword evidence="12" id="KW-1185">Reference proteome</keyword>
<accession>A0A0B8SZI0</accession>
<dbReference type="InterPro" id="IPR000515">
    <property type="entry name" value="MetI-like"/>
</dbReference>
<comment type="subcellular location">
    <subcellularLocation>
        <location evidence="1 9">Cell membrane</location>
        <topology evidence="1 9">Multi-pass membrane protein</topology>
    </subcellularLocation>
</comment>
<organism evidence="11 12">
    <name type="scientific">Sphingobacterium deserti</name>
    <dbReference type="NCBI Taxonomy" id="1229276"/>
    <lineage>
        <taxon>Bacteria</taxon>
        <taxon>Pseudomonadati</taxon>
        <taxon>Bacteroidota</taxon>
        <taxon>Sphingobacteriia</taxon>
        <taxon>Sphingobacteriales</taxon>
        <taxon>Sphingobacteriaceae</taxon>
        <taxon>Sphingobacterium</taxon>
    </lineage>
</organism>
<evidence type="ECO:0000256" key="8">
    <source>
        <dbReference type="ARBA" id="ARBA00023136"/>
    </source>
</evidence>
<dbReference type="eggNOG" id="COG0581">
    <property type="taxonomic scope" value="Bacteria"/>
</dbReference>
<evidence type="ECO:0000313" key="11">
    <source>
        <dbReference type="EMBL" id="KGE12951.1"/>
    </source>
</evidence>
<dbReference type="InterPro" id="IPR005672">
    <property type="entry name" value="Phosphate_PstA"/>
</dbReference>
<dbReference type="PROSITE" id="PS50928">
    <property type="entry name" value="ABC_TM1"/>
    <property type="match status" value="1"/>
</dbReference>
<dbReference type="NCBIfam" id="TIGR00974">
    <property type="entry name" value="3a0107s02c"/>
    <property type="match status" value="1"/>
</dbReference>
<evidence type="ECO:0000256" key="1">
    <source>
        <dbReference type="ARBA" id="ARBA00004651"/>
    </source>
</evidence>
<feature type="domain" description="ABC transmembrane type-1" evidence="10">
    <location>
        <begin position="76"/>
        <end position="284"/>
    </location>
</feature>
<keyword evidence="4" id="KW-0813">Transport</keyword>
<proteinExistence type="inferred from homology"/>
<dbReference type="PANTHER" id="PTHR43470">
    <property type="entry name" value="PHOSPHATE TRANSPORT SYSTEM PERMEASE PROTEIN PSTA-RELATED"/>
    <property type="match status" value="1"/>
</dbReference>
<evidence type="ECO:0000256" key="6">
    <source>
        <dbReference type="ARBA" id="ARBA00022692"/>
    </source>
</evidence>
<dbReference type="PATRIC" id="fig|1229276.3.peg.3277"/>
<gene>
    <name evidence="11" type="ORF">DI53_3168</name>
</gene>
<evidence type="ECO:0000256" key="9">
    <source>
        <dbReference type="RuleBase" id="RU363043"/>
    </source>
</evidence>
<feature type="transmembrane region" description="Helical" evidence="9">
    <location>
        <begin position="22"/>
        <end position="47"/>
    </location>
</feature>
<name>A0A0B8SZI0_9SPHI</name>
<dbReference type="STRING" id="1229276.DI53_3168"/>
<evidence type="ECO:0000313" key="12">
    <source>
        <dbReference type="Proteomes" id="UP000031802"/>
    </source>
</evidence>
<protein>
    <recommendedName>
        <fullName evidence="3 9">Phosphate transport system permease protein PstA</fullName>
    </recommendedName>
</protein>
<evidence type="ECO:0000256" key="5">
    <source>
        <dbReference type="ARBA" id="ARBA00022475"/>
    </source>
</evidence>
<dbReference type="GO" id="GO:0005886">
    <property type="term" value="C:plasma membrane"/>
    <property type="evidence" value="ECO:0007669"/>
    <property type="project" value="UniProtKB-SubCell"/>
</dbReference>
<evidence type="ECO:0000259" key="10">
    <source>
        <dbReference type="PROSITE" id="PS50928"/>
    </source>
</evidence>
<feature type="transmembrane region" description="Helical" evidence="9">
    <location>
        <begin position="121"/>
        <end position="138"/>
    </location>
</feature>
<dbReference type="Proteomes" id="UP000031802">
    <property type="component" value="Unassembled WGS sequence"/>
</dbReference>
<keyword evidence="7 9" id="KW-1133">Transmembrane helix</keyword>
<evidence type="ECO:0000256" key="3">
    <source>
        <dbReference type="ARBA" id="ARBA00016864"/>
    </source>
</evidence>
<keyword evidence="5 9" id="KW-1003">Cell membrane</keyword>
<sequence>MASILSTDSENIMQPKNKLSSILEWGTLVGSTILVCFFLLVILWEIFSKGSSVITWEFIRSLPTEGMTKGGILTPIIGTVMLTLLTALFSIPFGVCCAIYLNEYAESNWLTRLIRASIRNLSGVPSIIYGLFGLALFVQGLQLGTSLLAAGLTLGLLSLPYIITTTEEALLRIPNSTREAALAVGATKFETIKDIVLPSSMSGILTGVVLTLSRAAGETAPILFTGAAFYINQTSVSVNQEFMALPYHLYMLSTQHQSIDEVRPIAYGTALVLVIVVFLMNLTAFYIRYTYRQHEK</sequence>
<dbReference type="PANTHER" id="PTHR43470:SF3">
    <property type="entry name" value="PHOSPHATE TRANSPORT SYSTEM PERMEASE PROTEIN PSTA-RELATED"/>
    <property type="match status" value="1"/>
</dbReference>
<dbReference type="InterPro" id="IPR035906">
    <property type="entry name" value="MetI-like_sf"/>
</dbReference>
<dbReference type="SUPFAM" id="SSF161098">
    <property type="entry name" value="MetI-like"/>
    <property type="match status" value="1"/>
</dbReference>
<dbReference type="EMBL" id="JJMU01000061">
    <property type="protein sequence ID" value="KGE12951.1"/>
    <property type="molecule type" value="Genomic_DNA"/>
</dbReference>
<feature type="transmembrane region" description="Helical" evidence="9">
    <location>
        <begin position="144"/>
        <end position="163"/>
    </location>
</feature>
<comment type="similarity">
    <text evidence="2 9">Belongs to the binding-protein-dependent transport system permease family. CysTW subfamily.</text>
</comment>
<comment type="caution">
    <text evidence="9">Lacks conserved residue(s) required for the propagation of feature annotation.</text>
</comment>
<feature type="transmembrane region" description="Helical" evidence="9">
    <location>
        <begin position="265"/>
        <end position="287"/>
    </location>
</feature>
<evidence type="ECO:0000256" key="4">
    <source>
        <dbReference type="ARBA" id="ARBA00022448"/>
    </source>
</evidence>
<dbReference type="CDD" id="cd06261">
    <property type="entry name" value="TM_PBP2"/>
    <property type="match status" value="1"/>
</dbReference>